<dbReference type="RefSeq" id="WP_155321212.1">
    <property type="nucleotide sequence ID" value="NZ_AP021876.1"/>
</dbReference>
<protein>
    <submittedName>
        <fullName evidence="1">Uncharacterized protein</fullName>
    </submittedName>
</protein>
<name>A0A5K7ZH57_9BACT</name>
<reference evidence="1 2" key="1">
    <citation type="submission" date="2019-11" db="EMBL/GenBank/DDBJ databases">
        <title>Comparative genomics of hydrocarbon-degrading Desulfosarcina strains.</title>
        <authorList>
            <person name="Watanabe M."/>
            <person name="Kojima H."/>
            <person name="Fukui M."/>
        </authorList>
    </citation>
    <scope>NUCLEOTIDE SEQUENCE [LARGE SCALE GENOMIC DNA]</scope>
    <source>
        <strain evidence="1 2">28bB2T</strain>
    </source>
</reference>
<organism evidence="1 2">
    <name type="scientific">Desulfosarcina ovata subsp. sediminis</name>
    <dbReference type="NCBI Taxonomy" id="885957"/>
    <lineage>
        <taxon>Bacteria</taxon>
        <taxon>Pseudomonadati</taxon>
        <taxon>Thermodesulfobacteriota</taxon>
        <taxon>Desulfobacteria</taxon>
        <taxon>Desulfobacterales</taxon>
        <taxon>Desulfosarcinaceae</taxon>
        <taxon>Desulfosarcina</taxon>
    </lineage>
</organism>
<proteinExistence type="predicted"/>
<dbReference type="KEGG" id="dov:DSCO28_07570"/>
<evidence type="ECO:0000313" key="1">
    <source>
        <dbReference type="EMBL" id="BBO80191.1"/>
    </source>
</evidence>
<sequence length="106" mass="12116">MNKKLTLKDLSKDELITAVEATPLLSSFFTEERIARLMIARKYKEAKGLESALEKSLETIKKCRARKTKFDLIKRHNSRVTRHAKLAGECKELIARFPNIVKAEAS</sequence>
<dbReference type="Proteomes" id="UP000425960">
    <property type="component" value="Chromosome"/>
</dbReference>
<dbReference type="AlphaFoldDB" id="A0A5K7ZH57"/>
<accession>A0A5K7ZH57</accession>
<gene>
    <name evidence="1" type="ORF">DSCO28_07570</name>
</gene>
<evidence type="ECO:0000313" key="2">
    <source>
        <dbReference type="Proteomes" id="UP000425960"/>
    </source>
</evidence>
<dbReference type="EMBL" id="AP021876">
    <property type="protein sequence ID" value="BBO80191.1"/>
    <property type="molecule type" value="Genomic_DNA"/>
</dbReference>